<evidence type="ECO:0000313" key="3">
    <source>
        <dbReference type="Proteomes" id="UP000838756"/>
    </source>
</evidence>
<feature type="domain" description="Beta-ketoacyl synthase-like N-terminal" evidence="1">
    <location>
        <begin position="23"/>
        <end position="141"/>
    </location>
</feature>
<dbReference type="Pfam" id="PF00109">
    <property type="entry name" value="ketoacyl-synt"/>
    <property type="match status" value="1"/>
</dbReference>
<keyword evidence="3" id="KW-1185">Reference proteome</keyword>
<dbReference type="InterPro" id="IPR016039">
    <property type="entry name" value="Thiolase-like"/>
</dbReference>
<name>A0A8S4QLD3_9NEOP</name>
<dbReference type="AlphaFoldDB" id="A0A8S4QLD3"/>
<reference evidence="2" key="1">
    <citation type="submission" date="2022-03" db="EMBL/GenBank/DDBJ databases">
        <authorList>
            <person name="Lindestad O."/>
        </authorList>
    </citation>
    <scope>NUCLEOTIDE SEQUENCE</scope>
</reference>
<dbReference type="OrthoDB" id="329835at2759"/>
<dbReference type="InterPro" id="IPR050091">
    <property type="entry name" value="PKS_NRPS_Biosynth_Enz"/>
</dbReference>
<dbReference type="Gene3D" id="3.40.47.10">
    <property type="match status" value="1"/>
</dbReference>
<organism evidence="2 3">
    <name type="scientific">Pararge aegeria aegeria</name>
    <dbReference type="NCBI Taxonomy" id="348720"/>
    <lineage>
        <taxon>Eukaryota</taxon>
        <taxon>Metazoa</taxon>
        <taxon>Ecdysozoa</taxon>
        <taxon>Arthropoda</taxon>
        <taxon>Hexapoda</taxon>
        <taxon>Insecta</taxon>
        <taxon>Pterygota</taxon>
        <taxon>Neoptera</taxon>
        <taxon>Endopterygota</taxon>
        <taxon>Lepidoptera</taxon>
        <taxon>Glossata</taxon>
        <taxon>Ditrysia</taxon>
        <taxon>Papilionoidea</taxon>
        <taxon>Nymphalidae</taxon>
        <taxon>Satyrinae</taxon>
        <taxon>Satyrini</taxon>
        <taxon>Parargina</taxon>
        <taxon>Pararge</taxon>
    </lineage>
</organism>
<accession>A0A8S4QLD3</accession>
<dbReference type="Proteomes" id="UP000838756">
    <property type="component" value="Unassembled WGS sequence"/>
</dbReference>
<dbReference type="GO" id="GO:0004312">
    <property type="term" value="F:fatty acid synthase activity"/>
    <property type="evidence" value="ECO:0007669"/>
    <property type="project" value="TreeGrafter"/>
</dbReference>
<comment type="caution">
    <text evidence="2">The sequence shown here is derived from an EMBL/GenBank/DDBJ whole genome shotgun (WGS) entry which is preliminary data.</text>
</comment>
<gene>
    <name evidence="2" type="primary">jg15510</name>
    <name evidence="2" type="ORF">PAEG_LOCUS3439</name>
</gene>
<dbReference type="PANTHER" id="PTHR43775:SF23">
    <property type="entry name" value="FATTY ACID SYNTHASE 3"/>
    <property type="match status" value="1"/>
</dbReference>
<dbReference type="PANTHER" id="PTHR43775">
    <property type="entry name" value="FATTY ACID SYNTHASE"/>
    <property type="match status" value="1"/>
</dbReference>
<evidence type="ECO:0000313" key="2">
    <source>
        <dbReference type="EMBL" id="CAH2211729.1"/>
    </source>
</evidence>
<feature type="non-terminal residue" evidence="2">
    <location>
        <position position="1"/>
    </location>
</feature>
<evidence type="ECO:0000259" key="1">
    <source>
        <dbReference type="Pfam" id="PF00109"/>
    </source>
</evidence>
<sequence>MAPTPKNLSSWEERGPVSNTLGEKIVISGMSGLYPGSHSIKDLSNVLYNKINPIRKENPRWKYEHPEVAQYTGQVPGLPQFDAQFFKVHYRLGNNMDPMARKMLEQSYQAIYDAGLCPEELSGKKIGVYVGTCFSESEKASFYTAGSKTGFGIAG</sequence>
<dbReference type="SUPFAM" id="SSF53901">
    <property type="entry name" value="Thiolase-like"/>
    <property type="match status" value="1"/>
</dbReference>
<proteinExistence type="predicted"/>
<dbReference type="EMBL" id="CAKXAJ010011041">
    <property type="protein sequence ID" value="CAH2211729.1"/>
    <property type="molecule type" value="Genomic_DNA"/>
</dbReference>
<dbReference type="GO" id="GO:0006633">
    <property type="term" value="P:fatty acid biosynthetic process"/>
    <property type="evidence" value="ECO:0007669"/>
    <property type="project" value="TreeGrafter"/>
</dbReference>
<protein>
    <submittedName>
        <fullName evidence="2">Jg15510 protein</fullName>
    </submittedName>
</protein>
<dbReference type="InterPro" id="IPR014030">
    <property type="entry name" value="Ketoacyl_synth_N"/>
</dbReference>